<organism evidence="2 3">
    <name type="scientific">Stenotrophomonas maltophilia</name>
    <name type="common">Pseudomonas maltophilia</name>
    <name type="synonym">Xanthomonas maltophilia</name>
    <dbReference type="NCBI Taxonomy" id="40324"/>
    <lineage>
        <taxon>Bacteria</taxon>
        <taxon>Pseudomonadati</taxon>
        <taxon>Pseudomonadota</taxon>
        <taxon>Gammaproteobacteria</taxon>
        <taxon>Lysobacterales</taxon>
        <taxon>Lysobacteraceae</taxon>
        <taxon>Stenotrophomonas</taxon>
        <taxon>Stenotrophomonas maltophilia group</taxon>
    </lineage>
</organism>
<dbReference type="Proteomes" id="UP000596095">
    <property type="component" value="Chromosome"/>
</dbReference>
<keyword evidence="1" id="KW-0812">Transmembrane</keyword>
<dbReference type="AlphaFoldDB" id="A0ABD7C928"/>
<feature type="transmembrane region" description="Helical" evidence="1">
    <location>
        <begin position="47"/>
        <end position="65"/>
    </location>
</feature>
<keyword evidence="1" id="KW-1133">Transmembrane helix</keyword>
<evidence type="ECO:0000313" key="3">
    <source>
        <dbReference type="Proteomes" id="UP000596095"/>
    </source>
</evidence>
<sequence length="243" mass="27386">MDMQAGGGVDSPDQTKQQELTFHWLYQRVQGLAEHSIYPKAGRLERWSLRVGALAAAIGILGSQLPDRWLPLTAALLLVRVCLAVEIGGFVIGGFLAARRGIRQFVQPRLSHAQEMDGEFAQWQAVIAELRGFPRVERERRLKYVTHLRTSMIERMGLIYGGLQRLGPFPLLIALYLQFRQWKWGDWSSAFNVGQLGAFLIYALVLLYITGWLLTGLRTRLDTYAALLEGSIQEPEPAETAHL</sequence>
<feature type="transmembrane region" description="Helical" evidence="1">
    <location>
        <begin position="77"/>
        <end position="98"/>
    </location>
</feature>
<reference evidence="2 3" key="1">
    <citation type="submission" date="2021-01" db="EMBL/GenBank/DDBJ databases">
        <title>Genome Characterization of a novel Stenotrophomonas isolate with high keratinase activity.</title>
        <authorList>
            <person name="Cao Z.-J."/>
        </authorList>
    </citation>
    <scope>NUCLEOTIDE SEQUENCE [LARGE SCALE GENOMIC DNA]</scope>
    <source>
        <strain evidence="2 3">DHHJ</strain>
    </source>
</reference>
<dbReference type="EMBL" id="CP067993">
    <property type="protein sequence ID" value="QQQ44418.1"/>
    <property type="molecule type" value="Genomic_DNA"/>
</dbReference>
<accession>A0ABD7C928</accession>
<evidence type="ECO:0008006" key="4">
    <source>
        <dbReference type="Google" id="ProtNLM"/>
    </source>
</evidence>
<evidence type="ECO:0000256" key="1">
    <source>
        <dbReference type="SAM" id="Phobius"/>
    </source>
</evidence>
<proteinExistence type="predicted"/>
<feature type="transmembrane region" description="Helical" evidence="1">
    <location>
        <begin position="199"/>
        <end position="217"/>
    </location>
</feature>
<name>A0ABD7C928_STEMA</name>
<protein>
    <recommendedName>
        <fullName evidence="4">Transmembrane protein</fullName>
    </recommendedName>
</protein>
<gene>
    <name evidence="2" type="ORF">JJL50_10480</name>
</gene>
<evidence type="ECO:0000313" key="2">
    <source>
        <dbReference type="EMBL" id="QQQ44418.1"/>
    </source>
</evidence>
<dbReference type="RefSeq" id="WP_201119183.1">
    <property type="nucleotide sequence ID" value="NZ_CP067993.1"/>
</dbReference>
<feature type="transmembrane region" description="Helical" evidence="1">
    <location>
        <begin position="158"/>
        <end position="179"/>
    </location>
</feature>
<keyword evidence="1" id="KW-0472">Membrane</keyword>